<dbReference type="AlphaFoldDB" id="A0A016TGF3"/>
<evidence type="ECO:0008006" key="3">
    <source>
        <dbReference type="Google" id="ProtNLM"/>
    </source>
</evidence>
<protein>
    <recommendedName>
        <fullName evidence="3">Peptidase M13 N-terminal domain-containing protein</fullName>
    </recommendedName>
</protein>
<gene>
    <name evidence="1" type="primary">Acey_s0105.g3712</name>
    <name evidence="1" type="ORF">Y032_0105g3712</name>
</gene>
<proteinExistence type="predicted"/>
<organism evidence="1 2">
    <name type="scientific">Ancylostoma ceylanicum</name>
    <dbReference type="NCBI Taxonomy" id="53326"/>
    <lineage>
        <taxon>Eukaryota</taxon>
        <taxon>Metazoa</taxon>
        <taxon>Ecdysozoa</taxon>
        <taxon>Nematoda</taxon>
        <taxon>Chromadorea</taxon>
        <taxon>Rhabditida</taxon>
        <taxon>Rhabditina</taxon>
        <taxon>Rhabditomorpha</taxon>
        <taxon>Strongyloidea</taxon>
        <taxon>Ancylostomatidae</taxon>
        <taxon>Ancylostomatinae</taxon>
        <taxon>Ancylostoma</taxon>
    </lineage>
</organism>
<dbReference type="EMBL" id="JARK01001441">
    <property type="protein sequence ID" value="EYC01740.1"/>
    <property type="molecule type" value="Genomic_DNA"/>
</dbReference>
<reference evidence="2" key="1">
    <citation type="journal article" date="2015" name="Nat. Genet.">
        <title>The genome and transcriptome of the zoonotic hookworm Ancylostoma ceylanicum identify infection-specific gene families.</title>
        <authorList>
            <person name="Schwarz E.M."/>
            <person name="Hu Y."/>
            <person name="Antoshechkin I."/>
            <person name="Miller M.M."/>
            <person name="Sternberg P.W."/>
            <person name="Aroian R.V."/>
        </authorList>
    </citation>
    <scope>NUCLEOTIDE SEQUENCE</scope>
    <source>
        <strain evidence="2">HY135</strain>
    </source>
</reference>
<evidence type="ECO:0000313" key="2">
    <source>
        <dbReference type="Proteomes" id="UP000024635"/>
    </source>
</evidence>
<accession>A0A016TGF3</accession>
<comment type="caution">
    <text evidence="1">The sequence shown here is derived from an EMBL/GenBank/DDBJ whole genome shotgun (WGS) entry which is preliminary data.</text>
</comment>
<sequence length="147" mass="16426">MLLGTWSILQCSTYFGAIAIFVCPLVPISYGVEFKPYGDPCADDAEVVGDTAEYREIAERLSSLINFSVDPCDDFQRFMCRANISPLPSTSREGRYREVENTIRGKDLKSDDEINARHKTRLSFGMCWACTVLPATPGLRAISFLAR</sequence>
<keyword evidence="2" id="KW-1185">Reference proteome</keyword>
<dbReference type="Proteomes" id="UP000024635">
    <property type="component" value="Unassembled WGS sequence"/>
</dbReference>
<name>A0A016TGF3_9BILA</name>
<evidence type="ECO:0000313" key="1">
    <source>
        <dbReference type="EMBL" id="EYC01740.1"/>
    </source>
</evidence>